<dbReference type="InterPro" id="IPR007627">
    <property type="entry name" value="RNA_pol_sigma70_r2"/>
</dbReference>
<dbReference type="KEGG" id="mflg:ABS361_20150"/>
<keyword evidence="2" id="KW-0805">Transcription regulation</keyword>
<organism evidence="7">
    <name type="scientific">Methyloraptor flagellatus</name>
    <dbReference type="NCBI Taxonomy" id="3162530"/>
    <lineage>
        <taxon>Bacteria</taxon>
        <taxon>Pseudomonadati</taxon>
        <taxon>Pseudomonadota</taxon>
        <taxon>Alphaproteobacteria</taxon>
        <taxon>Hyphomicrobiales</taxon>
        <taxon>Ancalomicrobiaceae</taxon>
        <taxon>Methyloraptor</taxon>
    </lineage>
</organism>
<keyword evidence="3" id="KW-0731">Sigma factor</keyword>
<dbReference type="RefSeq" id="WP_407049396.1">
    <property type="nucleotide sequence ID" value="NZ_CP158568.1"/>
</dbReference>
<dbReference type="SUPFAM" id="SSF88659">
    <property type="entry name" value="Sigma3 and sigma4 domains of RNA polymerase sigma factors"/>
    <property type="match status" value="1"/>
</dbReference>
<protein>
    <submittedName>
        <fullName evidence="7">Sigma-70 family RNA polymerase sigma factor</fullName>
    </submittedName>
</protein>
<evidence type="ECO:0000256" key="4">
    <source>
        <dbReference type="ARBA" id="ARBA00023163"/>
    </source>
</evidence>
<evidence type="ECO:0000313" key="7">
    <source>
        <dbReference type="EMBL" id="XBY44304.1"/>
    </source>
</evidence>
<evidence type="ECO:0000259" key="5">
    <source>
        <dbReference type="Pfam" id="PF04542"/>
    </source>
</evidence>
<dbReference type="GO" id="GO:0016987">
    <property type="term" value="F:sigma factor activity"/>
    <property type="evidence" value="ECO:0007669"/>
    <property type="project" value="UniProtKB-KW"/>
</dbReference>
<evidence type="ECO:0000256" key="2">
    <source>
        <dbReference type="ARBA" id="ARBA00023015"/>
    </source>
</evidence>
<evidence type="ECO:0000256" key="3">
    <source>
        <dbReference type="ARBA" id="ARBA00023082"/>
    </source>
</evidence>
<dbReference type="EMBL" id="CP158568">
    <property type="protein sequence ID" value="XBY44304.1"/>
    <property type="molecule type" value="Genomic_DNA"/>
</dbReference>
<dbReference type="InterPro" id="IPR013325">
    <property type="entry name" value="RNA_pol_sigma_r2"/>
</dbReference>
<feature type="domain" description="RNA polymerase sigma factor 70 region 4 type 2" evidence="6">
    <location>
        <begin position="127"/>
        <end position="179"/>
    </location>
</feature>
<dbReference type="PANTHER" id="PTHR43133">
    <property type="entry name" value="RNA POLYMERASE ECF-TYPE SIGMA FACTO"/>
    <property type="match status" value="1"/>
</dbReference>
<dbReference type="InterPro" id="IPR036388">
    <property type="entry name" value="WH-like_DNA-bd_sf"/>
</dbReference>
<dbReference type="InterPro" id="IPR013324">
    <property type="entry name" value="RNA_pol_sigma_r3/r4-like"/>
</dbReference>
<keyword evidence="4" id="KW-0804">Transcription</keyword>
<proteinExistence type="inferred from homology"/>
<sequence>MAEATGDLGLLLKASAGGDRRAFAALYDASAAKLFGIVLRILNDRGRAEEVLQEAYLRIWRNADRFDPTVGRPITWMAAIAHNAAIDARRRNGPATVSSVANGDGEETDILADIADPTEAPDGADLEALRKCLGQLETDHRTCVLLAYYEGWSREELSEKFDRPVGTIKTWLHRALAALKLCMGTP</sequence>
<dbReference type="CDD" id="cd06171">
    <property type="entry name" value="Sigma70_r4"/>
    <property type="match status" value="1"/>
</dbReference>
<dbReference type="InterPro" id="IPR013249">
    <property type="entry name" value="RNA_pol_sigma70_r4_t2"/>
</dbReference>
<evidence type="ECO:0000259" key="6">
    <source>
        <dbReference type="Pfam" id="PF08281"/>
    </source>
</evidence>
<evidence type="ECO:0000256" key="1">
    <source>
        <dbReference type="ARBA" id="ARBA00010641"/>
    </source>
</evidence>
<name>A0AAU7XB66_9HYPH</name>
<comment type="similarity">
    <text evidence="1">Belongs to the sigma-70 factor family. ECF subfamily.</text>
</comment>
<dbReference type="Pfam" id="PF08281">
    <property type="entry name" value="Sigma70_r4_2"/>
    <property type="match status" value="1"/>
</dbReference>
<feature type="domain" description="RNA polymerase sigma-70 region 2" evidence="5">
    <location>
        <begin position="26"/>
        <end position="93"/>
    </location>
</feature>
<gene>
    <name evidence="7" type="ORF">ABS361_20150</name>
</gene>
<dbReference type="PANTHER" id="PTHR43133:SF62">
    <property type="entry name" value="RNA POLYMERASE SIGMA FACTOR SIGZ"/>
    <property type="match status" value="1"/>
</dbReference>
<dbReference type="GO" id="GO:0006352">
    <property type="term" value="P:DNA-templated transcription initiation"/>
    <property type="evidence" value="ECO:0007669"/>
    <property type="project" value="InterPro"/>
</dbReference>
<dbReference type="InterPro" id="IPR039425">
    <property type="entry name" value="RNA_pol_sigma-70-like"/>
</dbReference>
<dbReference type="AlphaFoldDB" id="A0AAU7XB66"/>
<dbReference type="InterPro" id="IPR014284">
    <property type="entry name" value="RNA_pol_sigma-70_dom"/>
</dbReference>
<dbReference type="Pfam" id="PF04542">
    <property type="entry name" value="Sigma70_r2"/>
    <property type="match status" value="1"/>
</dbReference>
<dbReference type="Gene3D" id="1.10.10.10">
    <property type="entry name" value="Winged helix-like DNA-binding domain superfamily/Winged helix DNA-binding domain"/>
    <property type="match status" value="1"/>
</dbReference>
<dbReference type="NCBIfam" id="TIGR02937">
    <property type="entry name" value="sigma70-ECF"/>
    <property type="match status" value="1"/>
</dbReference>
<dbReference type="SUPFAM" id="SSF88946">
    <property type="entry name" value="Sigma2 domain of RNA polymerase sigma factors"/>
    <property type="match status" value="1"/>
</dbReference>
<dbReference type="GO" id="GO:0003677">
    <property type="term" value="F:DNA binding"/>
    <property type="evidence" value="ECO:0007669"/>
    <property type="project" value="InterPro"/>
</dbReference>
<dbReference type="Gene3D" id="1.10.1740.10">
    <property type="match status" value="1"/>
</dbReference>
<reference evidence="7" key="1">
    <citation type="submission" date="2024-06" db="EMBL/GenBank/DDBJ databases">
        <title>Methylostella associata gen. nov., sp. nov., a novel Ancalomicrobiaceae-affiliated facultatively methylotrophic bacteria that feed on methanotrophs of the genus Methylococcus.</title>
        <authorList>
            <person name="Saltykova V."/>
            <person name="Danilova O.V."/>
            <person name="Oshkin I.Y."/>
            <person name="Belova S.E."/>
            <person name="Pimenov N.V."/>
            <person name="Dedysh S.N."/>
        </authorList>
    </citation>
    <scope>NUCLEOTIDE SEQUENCE</scope>
    <source>
        <strain evidence="7">S20</strain>
    </source>
</reference>
<accession>A0AAU7XB66</accession>